<feature type="coiled-coil region" evidence="1">
    <location>
        <begin position="157"/>
        <end position="230"/>
    </location>
</feature>
<gene>
    <name evidence="3" type="ORF">MED297_12617</name>
</gene>
<feature type="coiled-coil region" evidence="1">
    <location>
        <begin position="17"/>
        <end position="100"/>
    </location>
</feature>
<dbReference type="AlphaFoldDB" id="A4BE95"/>
<feature type="domain" description="M23ase beta-sheet core" evidence="2">
    <location>
        <begin position="274"/>
        <end position="367"/>
    </location>
</feature>
<dbReference type="Gene3D" id="6.10.250.3150">
    <property type="match status" value="1"/>
</dbReference>
<keyword evidence="4" id="KW-1185">Reference proteome</keyword>
<sequence length="374" mass="42138">MALGLSLAVSAVFADDLTESQARLEQINASLQSLQAELKQFQVETDAQRRALAETETSIGRLTQSLNETRNRMAELNQALEQLAAESADLERRLLEKADDIAALLRLAYKQKNQPLIKLLLSGERPEELSRHLYYLSVLTREQQKQIEQWVAEQSRLAEVKDARERSLQQLEDQEQQLVAQQADLEQQKNRRAQVVANLQAQAEQTDDEIARMVSERERVTELITELEAQLASRDLNFAGAEPVEEARGSLPWPVDGRLMNRYGRAINQSGLTWQGWLLAADEGEPVRAVHGGRIIFADFFKSNGLLIIIDHGDGVWTLYGRNQALLRDVGSWVEPGDTIAQVGRSGGYNESGLYFEVRLDGEPQNPANWLQNR</sequence>
<dbReference type="HOGENOM" id="CLU_029425_4_0_6"/>
<dbReference type="CDD" id="cd12797">
    <property type="entry name" value="M23_peptidase"/>
    <property type="match status" value="1"/>
</dbReference>
<evidence type="ECO:0000313" key="4">
    <source>
        <dbReference type="Proteomes" id="UP000005953"/>
    </source>
</evidence>
<keyword evidence="1" id="KW-0175">Coiled coil</keyword>
<dbReference type="InterPro" id="IPR050570">
    <property type="entry name" value="Cell_wall_metabolism_enzyme"/>
</dbReference>
<proteinExistence type="predicted"/>
<evidence type="ECO:0000313" key="3">
    <source>
        <dbReference type="EMBL" id="EAR09573.1"/>
    </source>
</evidence>
<dbReference type="InterPro" id="IPR016047">
    <property type="entry name" value="M23ase_b-sheet_dom"/>
</dbReference>
<dbReference type="GO" id="GO:0004222">
    <property type="term" value="F:metalloendopeptidase activity"/>
    <property type="evidence" value="ECO:0007669"/>
    <property type="project" value="TreeGrafter"/>
</dbReference>
<comment type="caution">
    <text evidence="3">The sequence shown here is derived from an EMBL/GenBank/DDBJ whole genome shotgun (WGS) entry which is preliminary data.</text>
</comment>
<accession>A4BE95</accession>
<dbReference type="EMBL" id="AAOE01000009">
    <property type="protein sequence ID" value="EAR09573.1"/>
    <property type="molecule type" value="Genomic_DNA"/>
</dbReference>
<reference evidence="3 4" key="1">
    <citation type="submission" date="2006-02" db="EMBL/GenBank/DDBJ databases">
        <authorList>
            <person name="Pinhassi J."/>
            <person name="Pedros-Alio C."/>
            <person name="Ferriera S."/>
            <person name="Johnson J."/>
            <person name="Kravitz S."/>
            <person name="Halpern A."/>
            <person name="Remington K."/>
            <person name="Beeson K."/>
            <person name="Tran B."/>
            <person name="Rogers Y.-H."/>
            <person name="Friedman R."/>
            <person name="Venter J.C."/>
        </authorList>
    </citation>
    <scope>NUCLEOTIDE SEQUENCE [LARGE SCALE GENOMIC DNA]</scope>
    <source>
        <strain evidence="3 4">MED297</strain>
    </source>
</reference>
<dbReference type="Gene3D" id="2.70.70.10">
    <property type="entry name" value="Glucose Permease (Domain IIA)"/>
    <property type="match status" value="1"/>
</dbReference>
<name>A4BE95_9GAMM</name>
<organism evidence="3 4">
    <name type="scientific">Reinekea blandensis MED297</name>
    <dbReference type="NCBI Taxonomy" id="314283"/>
    <lineage>
        <taxon>Bacteria</taxon>
        <taxon>Pseudomonadati</taxon>
        <taxon>Pseudomonadota</taxon>
        <taxon>Gammaproteobacteria</taxon>
        <taxon>Oceanospirillales</taxon>
        <taxon>Saccharospirillaceae</taxon>
        <taxon>Reinekea</taxon>
    </lineage>
</organism>
<evidence type="ECO:0000259" key="2">
    <source>
        <dbReference type="Pfam" id="PF01551"/>
    </source>
</evidence>
<dbReference type="PANTHER" id="PTHR21666:SF270">
    <property type="entry name" value="MUREIN HYDROLASE ACTIVATOR ENVC"/>
    <property type="match status" value="1"/>
</dbReference>
<evidence type="ECO:0000256" key="1">
    <source>
        <dbReference type="SAM" id="Coils"/>
    </source>
</evidence>
<dbReference type="Pfam" id="PF01551">
    <property type="entry name" value="Peptidase_M23"/>
    <property type="match status" value="1"/>
</dbReference>
<dbReference type="PANTHER" id="PTHR21666">
    <property type="entry name" value="PEPTIDASE-RELATED"/>
    <property type="match status" value="1"/>
</dbReference>
<dbReference type="InterPro" id="IPR011055">
    <property type="entry name" value="Dup_hybrid_motif"/>
</dbReference>
<dbReference type="Proteomes" id="UP000005953">
    <property type="component" value="Unassembled WGS sequence"/>
</dbReference>
<dbReference type="STRING" id="314283.MED297_12617"/>
<dbReference type="FunFam" id="2.70.70.10:FF:000003">
    <property type="entry name" value="Murein hydrolase activator EnvC"/>
    <property type="match status" value="1"/>
</dbReference>
<dbReference type="SUPFAM" id="SSF51261">
    <property type="entry name" value="Duplicated hybrid motif"/>
    <property type="match status" value="1"/>
</dbReference>
<protein>
    <submittedName>
        <fullName evidence="3">Peptidase M23B</fullName>
    </submittedName>
</protein>